<accession>A0A2W5RA41</accession>
<dbReference type="Proteomes" id="UP000248887">
    <property type="component" value="Unassembled WGS sequence"/>
</dbReference>
<organism evidence="2 3">
    <name type="scientific">Ancylobacter novellus</name>
    <name type="common">Thiobacillus novellus</name>
    <dbReference type="NCBI Taxonomy" id="921"/>
    <lineage>
        <taxon>Bacteria</taxon>
        <taxon>Pseudomonadati</taxon>
        <taxon>Pseudomonadota</taxon>
        <taxon>Alphaproteobacteria</taxon>
        <taxon>Hyphomicrobiales</taxon>
        <taxon>Xanthobacteraceae</taxon>
        <taxon>Ancylobacter</taxon>
    </lineage>
</organism>
<dbReference type="InterPro" id="IPR053714">
    <property type="entry name" value="Iso_Racemase_Enz_sf"/>
</dbReference>
<dbReference type="Gene3D" id="3.40.50.12500">
    <property type="match status" value="1"/>
</dbReference>
<sequence>MPRLALIHTVPALVERFRPLVERALPGWEQIAHVDESLLAETVREGQLTLATQAGLSAKVHAAAREADAVLVTCSTLGEAVDALRDEVAVPLYRIDRGMAEEAVRRGTRIGVLATLPTTLGPTGRLIRTTAAAAGREVTLRERLCEGAFAKLAQGEREEHDRLVRQAFDELAPHVDLIVLAQASMASALPEATGETVAVLTSPELGIAAIAGQLSGRTQTTETSGRRQP</sequence>
<dbReference type="EMBL" id="QFQD01000002">
    <property type="protein sequence ID" value="PZQ85689.1"/>
    <property type="molecule type" value="Genomic_DNA"/>
</dbReference>
<proteinExistence type="inferred from homology"/>
<evidence type="ECO:0008006" key="4">
    <source>
        <dbReference type="Google" id="ProtNLM"/>
    </source>
</evidence>
<comment type="caution">
    <text evidence="2">The sequence shown here is derived from an EMBL/GenBank/DDBJ whole genome shotgun (WGS) entry which is preliminary data.</text>
</comment>
<evidence type="ECO:0000313" key="3">
    <source>
        <dbReference type="Proteomes" id="UP000248887"/>
    </source>
</evidence>
<comment type="similarity">
    <text evidence="1">Belongs to the HyuE racemase family.</text>
</comment>
<protein>
    <recommendedName>
        <fullName evidence="4">Asp/Glu/hydantoin racemase</fullName>
    </recommendedName>
</protein>
<name>A0A2W5RA41_ANCNO</name>
<dbReference type="Pfam" id="PF01177">
    <property type="entry name" value="Asp_Glu_race"/>
    <property type="match status" value="1"/>
</dbReference>
<dbReference type="InterPro" id="IPR015942">
    <property type="entry name" value="Asp/Glu/hydantoin_racemase"/>
</dbReference>
<reference evidence="2 3" key="1">
    <citation type="submission" date="2017-08" db="EMBL/GenBank/DDBJ databases">
        <title>Infants hospitalized years apart are colonized by the same room-sourced microbial strains.</title>
        <authorList>
            <person name="Brooks B."/>
            <person name="Olm M.R."/>
            <person name="Firek B.A."/>
            <person name="Baker R."/>
            <person name="Thomas B.C."/>
            <person name="Morowitz M.J."/>
            <person name="Banfield J.F."/>
        </authorList>
    </citation>
    <scope>NUCLEOTIDE SEQUENCE [LARGE SCALE GENOMIC DNA]</scope>
    <source>
        <strain evidence="2">S2_005_001_R2_27</strain>
    </source>
</reference>
<dbReference type="GO" id="GO:0047661">
    <property type="term" value="F:amino-acid racemase activity"/>
    <property type="evidence" value="ECO:0007669"/>
    <property type="project" value="InterPro"/>
</dbReference>
<evidence type="ECO:0000313" key="2">
    <source>
        <dbReference type="EMBL" id="PZQ85689.1"/>
    </source>
</evidence>
<dbReference type="AlphaFoldDB" id="A0A2W5RA41"/>
<gene>
    <name evidence="2" type="ORF">DI549_01055</name>
</gene>
<evidence type="ECO:0000256" key="1">
    <source>
        <dbReference type="ARBA" id="ARBA00038414"/>
    </source>
</evidence>